<proteinExistence type="predicted"/>
<feature type="region of interest" description="Disordered" evidence="1">
    <location>
        <begin position="1"/>
        <end position="33"/>
    </location>
</feature>
<dbReference type="KEGG" id="mmc:Mmcs_5619"/>
<dbReference type="EMBL" id="CP000385">
    <property type="protein sequence ID" value="ABG11719.1"/>
    <property type="molecule type" value="Genomic_DNA"/>
</dbReference>
<gene>
    <name evidence="2" type="ordered locus">Mmcs_5619</name>
</gene>
<keyword evidence="2" id="KW-0614">Plasmid</keyword>
<evidence type="ECO:0000256" key="1">
    <source>
        <dbReference type="SAM" id="MobiDB-lite"/>
    </source>
</evidence>
<sequence>MTRTEWIVHPNRSETGPDEPGQNGHFRSVTRPRPPISISKCLATVKLPRKMSDLADADGAITFGGTDWWFVVGAARMFARTHVNPDVPPPFGFKRSGQWLWWDNTTTEESILDGPDAAEYVREYLAQLFPNFSVTLTDTR</sequence>
<organism evidence="2">
    <name type="scientific">Mycobacterium sp. (strain MCS)</name>
    <dbReference type="NCBI Taxonomy" id="164756"/>
    <lineage>
        <taxon>Bacteria</taxon>
        <taxon>Bacillati</taxon>
        <taxon>Actinomycetota</taxon>
        <taxon>Actinomycetes</taxon>
        <taxon>Mycobacteriales</taxon>
        <taxon>Mycobacteriaceae</taxon>
        <taxon>Mycobacterium</taxon>
    </lineage>
</organism>
<dbReference type="AlphaFoldDB" id="A0A5Q5BT56"/>
<reference evidence="2" key="1">
    <citation type="submission" date="2006-06" db="EMBL/GenBank/DDBJ databases">
        <title>Complete sequence of plasmid of Mycobacterium sp. MCS.</title>
        <authorList>
            <consortium name="US DOE Joint Genome Institute"/>
            <person name="Copeland A."/>
            <person name="Lucas S."/>
            <person name="Lapidus A."/>
            <person name="Barry K."/>
            <person name="Detter J.C."/>
            <person name="Glavina del Rio T."/>
            <person name="Hammon N."/>
            <person name="Israni S."/>
            <person name="Dalin E."/>
            <person name="Tice H."/>
            <person name="Pitluck S."/>
            <person name="Martinez M."/>
            <person name="Schmutz J."/>
            <person name="Larimer F."/>
            <person name="Land M."/>
            <person name="Hauser L."/>
            <person name="Kyrpides N."/>
            <person name="Kim E."/>
            <person name="Miller C.D."/>
            <person name="Hughes J.E."/>
            <person name="Anderson A.J."/>
            <person name="Sims R.C."/>
            <person name="Richardson P."/>
        </authorList>
    </citation>
    <scope>NUCLEOTIDE SEQUENCE [LARGE SCALE GENOMIC DNA]</scope>
    <source>
        <strain evidence="2">MCS</strain>
        <plasmid evidence="2">Plasmid1</plasmid>
    </source>
</reference>
<geneLocation type="plasmid" evidence="2">
    <name>Plasmid1</name>
</geneLocation>
<evidence type="ECO:0000313" key="2">
    <source>
        <dbReference type="EMBL" id="ABG11719.1"/>
    </source>
</evidence>
<accession>A0A5Q5BT56</accession>
<name>A0A5Q5BT56_MYCSS</name>
<protein>
    <submittedName>
        <fullName evidence="2">Uncharacterized protein</fullName>
    </submittedName>
</protein>